<protein>
    <recommendedName>
        <fullName evidence="8">DNA 3'-5' helicase</fullName>
        <ecNumber evidence="8">5.6.2.4</ecNumber>
    </recommendedName>
</protein>
<evidence type="ECO:0000256" key="8">
    <source>
        <dbReference type="ARBA" id="ARBA00034808"/>
    </source>
</evidence>
<evidence type="ECO:0000256" key="5">
    <source>
        <dbReference type="ARBA" id="ARBA00022840"/>
    </source>
</evidence>
<dbReference type="InterPro" id="IPR006935">
    <property type="entry name" value="Helicase/UvrB_N"/>
</dbReference>
<dbReference type="GO" id="GO:0043138">
    <property type="term" value="F:3'-5' DNA helicase activity"/>
    <property type="evidence" value="ECO:0007669"/>
    <property type="project" value="UniProtKB-EC"/>
</dbReference>
<evidence type="ECO:0000256" key="9">
    <source>
        <dbReference type="ARBA" id="ARBA00048988"/>
    </source>
</evidence>
<evidence type="ECO:0000259" key="10">
    <source>
        <dbReference type="PROSITE" id="PS51192"/>
    </source>
</evidence>
<evidence type="ECO:0000256" key="6">
    <source>
        <dbReference type="ARBA" id="ARBA00023235"/>
    </source>
</evidence>
<comment type="catalytic activity">
    <reaction evidence="7">
        <text>Couples ATP hydrolysis with the unwinding of duplex DNA by translocating in the 3'-5' direction.</text>
        <dbReference type="EC" id="5.6.2.4"/>
    </reaction>
</comment>
<evidence type="ECO:0000256" key="2">
    <source>
        <dbReference type="ARBA" id="ARBA00022741"/>
    </source>
</evidence>
<dbReference type="InterPro" id="IPR001650">
    <property type="entry name" value="Helicase_C-like"/>
</dbReference>
<dbReference type="GO" id="GO:0005524">
    <property type="term" value="F:ATP binding"/>
    <property type="evidence" value="ECO:0007669"/>
    <property type="project" value="UniProtKB-KW"/>
</dbReference>
<dbReference type="Proteomes" id="UP001142372">
    <property type="component" value="Unassembled WGS sequence"/>
</dbReference>
<name>A0A9W6LY27_9MICO</name>
<comment type="catalytic activity">
    <reaction evidence="9">
        <text>ATP + H2O = ADP + phosphate + H(+)</text>
        <dbReference type="Rhea" id="RHEA:13065"/>
        <dbReference type="ChEBI" id="CHEBI:15377"/>
        <dbReference type="ChEBI" id="CHEBI:15378"/>
        <dbReference type="ChEBI" id="CHEBI:30616"/>
        <dbReference type="ChEBI" id="CHEBI:43474"/>
        <dbReference type="ChEBI" id="CHEBI:456216"/>
        <dbReference type="EC" id="5.6.2.4"/>
    </reaction>
</comment>
<dbReference type="PROSITE" id="PS51192">
    <property type="entry name" value="HELICASE_ATP_BIND_1"/>
    <property type="match status" value="1"/>
</dbReference>
<keyword evidence="13" id="KW-1185">Reference proteome</keyword>
<evidence type="ECO:0000313" key="12">
    <source>
        <dbReference type="EMBL" id="GLJ74773.1"/>
    </source>
</evidence>
<keyword evidence="2" id="KW-0547">Nucleotide-binding</keyword>
<dbReference type="CDD" id="cd18789">
    <property type="entry name" value="SF2_C_XPB"/>
    <property type="match status" value="1"/>
</dbReference>
<evidence type="ECO:0000256" key="7">
    <source>
        <dbReference type="ARBA" id="ARBA00034617"/>
    </source>
</evidence>
<dbReference type="SMART" id="SM00490">
    <property type="entry name" value="HELICc"/>
    <property type="match status" value="1"/>
</dbReference>
<evidence type="ECO:0000256" key="3">
    <source>
        <dbReference type="ARBA" id="ARBA00022801"/>
    </source>
</evidence>
<dbReference type="EMBL" id="BSEN01000001">
    <property type="protein sequence ID" value="GLJ74773.1"/>
    <property type="molecule type" value="Genomic_DNA"/>
</dbReference>
<dbReference type="Gene3D" id="3.40.50.300">
    <property type="entry name" value="P-loop containing nucleotide triphosphate hydrolases"/>
    <property type="match status" value="2"/>
</dbReference>
<dbReference type="InterPro" id="IPR027417">
    <property type="entry name" value="P-loop_NTPase"/>
</dbReference>
<dbReference type="InterPro" id="IPR032438">
    <property type="entry name" value="ERCC3_RAD25_C"/>
</dbReference>
<dbReference type="PROSITE" id="PS51194">
    <property type="entry name" value="HELICASE_CTER"/>
    <property type="match status" value="1"/>
</dbReference>
<dbReference type="RefSeq" id="WP_271175464.1">
    <property type="nucleotide sequence ID" value="NZ_BAAAJO010000001.1"/>
</dbReference>
<dbReference type="GO" id="GO:0003677">
    <property type="term" value="F:DNA binding"/>
    <property type="evidence" value="ECO:0007669"/>
    <property type="project" value="InterPro"/>
</dbReference>
<keyword evidence="5" id="KW-0067">ATP-binding</keyword>
<evidence type="ECO:0000256" key="4">
    <source>
        <dbReference type="ARBA" id="ARBA00022806"/>
    </source>
</evidence>
<dbReference type="PANTHER" id="PTHR11274">
    <property type="entry name" value="RAD25/XP-B DNA REPAIR HELICASE"/>
    <property type="match status" value="1"/>
</dbReference>
<keyword evidence="3" id="KW-0378">Hydrolase</keyword>
<dbReference type="Pfam" id="PF04851">
    <property type="entry name" value="ResIII"/>
    <property type="match status" value="1"/>
</dbReference>
<dbReference type="GO" id="GO:0016787">
    <property type="term" value="F:hydrolase activity"/>
    <property type="evidence" value="ECO:0007669"/>
    <property type="project" value="UniProtKB-KW"/>
</dbReference>
<dbReference type="InterPro" id="IPR032830">
    <property type="entry name" value="XPB/Ssl2_N"/>
</dbReference>
<evidence type="ECO:0000259" key="11">
    <source>
        <dbReference type="PROSITE" id="PS51194"/>
    </source>
</evidence>
<comment type="similarity">
    <text evidence="1">Belongs to the helicase family. RAD25/XPB subfamily.</text>
</comment>
<dbReference type="InterPro" id="IPR014001">
    <property type="entry name" value="Helicase_ATP-bd"/>
</dbReference>
<dbReference type="PANTHER" id="PTHR11274:SF0">
    <property type="entry name" value="GENERAL TRANSCRIPTION AND DNA REPAIR FACTOR IIH HELICASE SUBUNIT XPB"/>
    <property type="match status" value="1"/>
</dbReference>
<sequence>MSDGPLIVQSDRTVLLEVAHPAAEDARHDLAVFAELERAPEHIHTYRITRLGLWNARAAGHSAEDMLATLERYSKFPIPQTVSVDMSETVARYGRLVIERDDEGVLLLRSEDLAVLTEVAGAKRISPLLLERRDDTTFVVEAWARGQLKQELVKLGWPAEDLAGYTPGTPHPIDLVEDGWALRDYQHKAVDNFFDGGSGVVVLPCGAGKTLVGAGAMATAKTTTLILVTNTVSARQWRDELLKRTTLTAEEIGEYSGQVKEVKPVTIATYQILTAKRKGEYAHLALLDAMDWGLVVYDEVHLLPAPVFKLTAELQARRRLGLTATLVREDGREGDVFSLIGPKRFDAPWKEIEAQGFISPAACYEVRIDLPQSERLSYAAAADDERYRLAATAPAKLDVVRQLVARHAGERILVIGQYLDQIDELAEALDAPKLTGATPVDERERLYQEFREGRTTVLVVSKVANFSVDLPEATVAIQVSGSFGSRQEEAQRLGRLLRPKESGLSANFYTLVSRDTVDQDFAQNRQRFLAEQGYSYTILDAHALAA</sequence>
<dbReference type="InterPro" id="IPR050615">
    <property type="entry name" value="ATP-dep_DNA_Helicase"/>
</dbReference>
<dbReference type="NCBIfam" id="NF045503">
    <property type="entry name" value="repair_heli_XPB"/>
    <property type="match status" value="1"/>
</dbReference>
<comment type="caution">
    <text evidence="12">The sequence shown here is derived from an EMBL/GenBank/DDBJ whole genome shotgun (WGS) entry which is preliminary data.</text>
</comment>
<dbReference type="SMART" id="SM00487">
    <property type="entry name" value="DEXDc"/>
    <property type="match status" value="1"/>
</dbReference>
<feature type="domain" description="Helicase C-terminal" evidence="11">
    <location>
        <begin position="399"/>
        <end position="545"/>
    </location>
</feature>
<accession>A0A9W6LY27</accession>
<proteinExistence type="inferred from homology"/>
<dbReference type="AlphaFoldDB" id="A0A9W6LY27"/>
<evidence type="ECO:0000313" key="13">
    <source>
        <dbReference type="Proteomes" id="UP001142372"/>
    </source>
</evidence>
<keyword evidence="4 12" id="KW-0347">Helicase</keyword>
<organism evidence="12 13">
    <name type="scientific">Leifsonia poae</name>
    <dbReference type="NCBI Taxonomy" id="110933"/>
    <lineage>
        <taxon>Bacteria</taxon>
        <taxon>Bacillati</taxon>
        <taxon>Actinomycetota</taxon>
        <taxon>Actinomycetes</taxon>
        <taxon>Micrococcales</taxon>
        <taxon>Microbacteriaceae</taxon>
        <taxon>Leifsonia</taxon>
    </lineage>
</organism>
<dbReference type="Pfam" id="PF13625">
    <property type="entry name" value="Helicase_C_3"/>
    <property type="match status" value="1"/>
</dbReference>
<evidence type="ECO:0000256" key="1">
    <source>
        <dbReference type="ARBA" id="ARBA00006637"/>
    </source>
</evidence>
<dbReference type="Pfam" id="PF16203">
    <property type="entry name" value="ERCC3_RAD25_C"/>
    <property type="match status" value="1"/>
</dbReference>
<dbReference type="EC" id="5.6.2.4" evidence="8"/>
<feature type="domain" description="Helicase ATP-binding" evidence="10">
    <location>
        <begin position="190"/>
        <end position="344"/>
    </location>
</feature>
<reference evidence="12" key="1">
    <citation type="journal article" date="2014" name="Int. J. Syst. Evol. Microbiol.">
        <title>Complete genome sequence of Corynebacterium casei LMG S-19264T (=DSM 44701T), isolated from a smear-ripened cheese.</title>
        <authorList>
            <consortium name="US DOE Joint Genome Institute (JGI-PGF)"/>
            <person name="Walter F."/>
            <person name="Albersmeier A."/>
            <person name="Kalinowski J."/>
            <person name="Ruckert C."/>
        </authorList>
    </citation>
    <scope>NUCLEOTIDE SEQUENCE</scope>
    <source>
        <strain evidence="12">VKM Ac-1401</strain>
    </source>
</reference>
<gene>
    <name evidence="12" type="ORF">GCM10017584_03460</name>
</gene>
<dbReference type="SUPFAM" id="SSF52540">
    <property type="entry name" value="P-loop containing nucleoside triphosphate hydrolases"/>
    <property type="match status" value="2"/>
</dbReference>
<keyword evidence="6" id="KW-0413">Isomerase</keyword>
<reference evidence="12" key="2">
    <citation type="submission" date="2023-01" db="EMBL/GenBank/DDBJ databases">
        <authorList>
            <person name="Sun Q."/>
            <person name="Evtushenko L."/>
        </authorList>
    </citation>
    <scope>NUCLEOTIDE SEQUENCE</scope>
    <source>
        <strain evidence="12">VKM Ac-1401</strain>
    </source>
</reference>